<dbReference type="EMBL" id="FOHJ01000001">
    <property type="protein sequence ID" value="SES75514.1"/>
    <property type="molecule type" value="Genomic_DNA"/>
</dbReference>
<dbReference type="STRING" id="237682.SAMN05421676_101369"/>
<evidence type="ECO:0000256" key="2">
    <source>
        <dbReference type="ARBA" id="ARBA00023235"/>
    </source>
</evidence>
<dbReference type="InterPro" id="IPR007721">
    <property type="entry name" value="RbsD_FucU"/>
</dbReference>
<dbReference type="SUPFAM" id="SSF102546">
    <property type="entry name" value="RbsD-like"/>
    <property type="match status" value="1"/>
</dbReference>
<sequence>MLKGIPKVISPDLMKALLSMGHGDEIVLADGNFPAETYSQRVVRADGHQTLDLLNGIMKFFPLDTYSTHAVSLMQVVEGDNVKPTIWEEYLSVIQKYEPQFKKFQFLDRYDFYERSKQAFAVVSSGEEALYANMIIKKGVVTDDGIGNR</sequence>
<dbReference type="Proteomes" id="UP000199095">
    <property type="component" value="Unassembled WGS sequence"/>
</dbReference>
<reference evidence="5" key="1">
    <citation type="submission" date="2016-10" db="EMBL/GenBank/DDBJ databases">
        <authorList>
            <person name="Varghese N."/>
            <person name="Submissions S."/>
        </authorList>
    </citation>
    <scope>NUCLEOTIDE SEQUENCE [LARGE SCALE GENOMIC DNA]</scope>
    <source>
        <strain evidence="5">CGMCC 1.3566</strain>
    </source>
</reference>
<comment type="catalytic activity">
    <reaction evidence="1">
        <text>beta-D-ribopyranose = beta-D-ribofuranose</text>
        <dbReference type="Rhea" id="RHEA:25432"/>
        <dbReference type="ChEBI" id="CHEBI:27476"/>
        <dbReference type="ChEBI" id="CHEBI:47002"/>
        <dbReference type="EC" id="5.4.99.62"/>
    </reaction>
</comment>
<dbReference type="GO" id="GO:0062193">
    <property type="term" value="F:D-ribose pyranase activity"/>
    <property type="evidence" value="ECO:0007669"/>
    <property type="project" value="UniProtKB-EC"/>
</dbReference>
<name>A0A1H9Z1Y5_9BACI</name>
<evidence type="ECO:0000256" key="1">
    <source>
        <dbReference type="ARBA" id="ARBA00000223"/>
    </source>
</evidence>
<proteinExistence type="predicted"/>
<dbReference type="AlphaFoldDB" id="A0A1H9Z1Y5"/>
<dbReference type="InterPro" id="IPR050443">
    <property type="entry name" value="RbsD/FucU_mutarotase"/>
</dbReference>
<evidence type="ECO:0000256" key="3">
    <source>
        <dbReference type="ARBA" id="ARBA00036324"/>
    </source>
</evidence>
<dbReference type="Gene3D" id="3.40.1650.10">
    <property type="entry name" value="RbsD-like domain"/>
    <property type="match status" value="1"/>
</dbReference>
<dbReference type="Pfam" id="PF05025">
    <property type="entry name" value="RbsD_FucU"/>
    <property type="match status" value="1"/>
</dbReference>
<dbReference type="GO" id="GO:0036373">
    <property type="term" value="F:L-fucose mutarotase activity"/>
    <property type="evidence" value="ECO:0007669"/>
    <property type="project" value="UniProtKB-EC"/>
</dbReference>
<dbReference type="GO" id="GO:0042806">
    <property type="term" value="F:fucose binding"/>
    <property type="evidence" value="ECO:0007669"/>
    <property type="project" value="TreeGrafter"/>
</dbReference>
<accession>A0A1H9Z1Y5</accession>
<comment type="catalytic activity">
    <reaction evidence="3">
        <text>alpha-L-fucose = beta-L-fucose</text>
        <dbReference type="Rhea" id="RHEA:25580"/>
        <dbReference type="ChEBI" id="CHEBI:42548"/>
        <dbReference type="ChEBI" id="CHEBI:42589"/>
        <dbReference type="EC" id="5.1.3.29"/>
    </reaction>
</comment>
<protein>
    <submittedName>
        <fullName evidence="4">L-fucose mutarotase</fullName>
    </submittedName>
</protein>
<dbReference type="InterPro" id="IPR023750">
    <property type="entry name" value="RbsD-like_sf"/>
</dbReference>
<dbReference type="PANTHER" id="PTHR31690">
    <property type="entry name" value="FUCOSE MUTAROTASE"/>
    <property type="match status" value="1"/>
</dbReference>
<keyword evidence="5" id="KW-1185">Reference proteome</keyword>
<dbReference type="OrthoDB" id="9805009at2"/>
<keyword evidence="2" id="KW-0413">Isomerase</keyword>
<dbReference type="PANTHER" id="PTHR31690:SF4">
    <property type="entry name" value="FUCOSE MUTAROTASE"/>
    <property type="match status" value="1"/>
</dbReference>
<dbReference type="GO" id="GO:0006004">
    <property type="term" value="P:fucose metabolic process"/>
    <property type="evidence" value="ECO:0007669"/>
    <property type="project" value="TreeGrafter"/>
</dbReference>
<dbReference type="RefSeq" id="WP_093131365.1">
    <property type="nucleotide sequence ID" value="NZ_FOHJ01000001.1"/>
</dbReference>
<organism evidence="4 5">
    <name type="scientific">Salinibacillus kushneri</name>
    <dbReference type="NCBI Taxonomy" id="237682"/>
    <lineage>
        <taxon>Bacteria</taxon>
        <taxon>Bacillati</taxon>
        <taxon>Bacillota</taxon>
        <taxon>Bacilli</taxon>
        <taxon>Bacillales</taxon>
        <taxon>Bacillaceae</taxon>
        <taxon>Salinibacillus</taxon>
    </lineage>
</organism>
<evidence type="ECO:0000313" key="5">
    <source>
        <dbReference type="Proteomes" id="UP000199095"/>
    </source>
</evidence>
<gene>
    <name evidence="4" type="ORF">SAMN05421676_101369</name>
</gene>
<evidence type="ECO:0000313" key="4">
    <source>
        <dbReference type="EMBL" id="SES75514.1"/>
    </source>
</evidence>